<comment type="similarity">
    <text evidence="6">Belongs to the NnrD/CARKD family.</text>
</comment>
<evidence type="ECO:0000256" key="5">
    <source>
        <dbReference type="ARBA" id="ARBA00023239"/>
    </source>
</evidence>
<dbReference type="InterPro" id="IPR017953">
    <property type="entry name" value="Carbohydrate_kinase_pred_CS"/>
</dbReference>
<feature type="binding site" evidence="6">
    <location>
        <position position="126"/>
    </location>
    <ligand>
        <name>(6S)-NADPHX</name>
        <dbReference type="ChEBI" id="CHEBI:64076"/>
    </ligand>
</feature>
<dbReference type="PROSITE" id="PS01050">
    <property type="entry name" value="YJEF_C_2"/>
    <property type="match status" value="1"/>
</dbReference>
<dbReference type="EC" id="4.2.1.136" evidence="6"/>
<comment type="subunit">
    <text evidence="6">Homotetramer.</text>
</comment>
<dbReference type="GO" id="GO:0110051">
    <property type="term" value="P:metabolite repair"/>
    <property type="evidence" value="ECO:0007669"/>
    <property type="project" value="TreeGrafter"/>
</dbReference>
<dbReference type="NCBIfam" id="TIGR00196">
    <property type="entry name" value="yjeF_cterm"/>
    <property type="match status" value="1"/>
</dbReference>
<keyword evidence="3 6" id="KW-0521">NADP</keyword>
<dbReference type="GO" id="GO:0052855">
    <property type="term" value="F:ADP-dependent NAD(P)H-hydrate dehydratase activity"/>
    <property type="evidence" value="ECO:0007669"/>
    <property type="project" value="UniProtKB-UniRule"/>
</dbReference>
<name>A0A9D1L2C0_9FIRM</name>
<evidence type="ECO:0000259" key="7">
    <source>
        <dbReference type="PROSITE" id="PS51383"/>
    </source>
</evidence>
<feature type="domain" description="YjeF C-terminal" evidence="7">
    <location>
        <begin position="11"/>
        <end position="295"/>
    </location>
</feature>
<dbReference type="GO" id="GO:0052856">
    <property type="term" value="F:NAD(P)HX epimerase activity"/>
    <property type="evidence" value="ECO:0007669"/>
    <property type="project" value="TreeGrafter"/>
</dbReference>
<evidence type="ECO:0000313" key="8">
    <source>
        <dbReference type="EMBL" id="HIU21396.1"/>
    </source>
</evidence>
<evidence type="ECO:0000256" key="4">
    <source>
        <dbReference type="ARBA" id="ARBA00023027"/>
    </source>
</evidence>
<evidence type="ECO:0000256" key="1">
    <source>
        <dbReference type="ARBA" id="ARBA00022741"/>
    </source>
</evidence>
<feature type="binding site" evidence="6">
    <location>
        <position position="172"/>
    </location>
    <ligand>
        <name>(6S)-NADPHX</name>
        <dbReference type="ChEBI" id="CHEBI:64076"/>
    </ligand>
</feature>
<dbReference type="CDD" id="cd01171">
    <property type="entry name" value="YXKO-related"/>
    <property type="match status" value="1"/>
</dbReference>
<keyword evidence="5 6" id="KW-0456">Lyase</keyword>
<keyword evidence="2 6" id="KW-0067">ATP-binding</keyword>
<dbReference type="Proteomes" id="UP000824088">
    <property type="component" value="Unassembled WGS sequence"/>
</dbReference>
<organism evidence="8 9">
    <name type="scientific">Candidatus Limadaptatus stercorigallinarum</name>
    <dbReference type="NCBI Taxonomy" id="2840845"/>
    <lineage>
        <taxon>Bacteria</taxon>
        <taxon>Bacillati</taxon>
        <taxon>Bacillota</taxon>
        <taxon>Clostridia</taxon>
        <taxon>Eubacteriales</taxon>
        <taxon>Candidatus Limadaptatus</taxon>
    </lineage>
</organism>
<gene>
    <name evidence="6" type="primary">nnrD</name>
    <name evidence="8" type="ORF">IAD51_04100</name>
</gene>
<dbReference type="SUPFAM" id="SSF53613">
    <property type="entry name" value="Ribokinase-like"/>
    <property type="match status" value="1"/>
</dbReference>
<feature type="binding site" evidence="6">
    <location>
        <begin position="209"/>
        <end position="213"/>
    </location>
    <ligand>
        <name>AMP</name>
        <dbReference type="ChEBI" id="CHEBI:456215"/>
    </ligand>
</feature>
<dbReference type="Pfam" id="PF01256">
    <property type="entry name" value="Carb_kinase"/>
    <property type="match status" value="1"/>
</dbReference>
<dbReference type="HAMAP" id="MF_01965">
    <property type="entry name" value="NADHX_dehydratase"/>
    <property type="match status" value="1"/>
</dbReference>
<reference evidence="8" key="1">
    <citation type="submission" date="2020-10" db="EMBL/GenBank/DDBJ databases">
        <authorList>
            <person name="Gilroy R."/>
        </authorList>
    </citation>
    <scope>NUCLEOTIDE SEQUENCE</scope>
    <source>
        <strain evidence="8">1063</strain>
    </source>
</reference>
<comment type="cofactor">
    <cofactor evidence="6">
        <name>Mg(2+)</name>
        <dbReference type="ChEBI" id="CHEBI:18420"/>
    </cofactor>
</comment>
<sequence length="301" mass="31479">MSNKTDVLNNDLASLQFTLPFRTEEGNKGSFGRCVVVGGSANFVGAPRFAAESAAEVLALLGEAAMRAGAGTTVLAVPDFLAQALYPVVRYSAVFPLPSKDGGIMFDRASANELARKATSFAIGMGMGGGDAESWVRFLLKETDVKFVLDADGLKCAGNIGAFLGRAVLTPHVGEFCAMTGMTAEEVGADTAEICRAFAAEHDCVLIIKGHESYISDGREVYVNCTGNSRLSKGGSGDVLAGIIGGLLAWDVPALLAARTGAYALGRSAEFSRVNALAHLPDDIMSCLPLVFDELQGVMRL</sequence>
<dbReference type="AlphaFoldDB" id="A0A9D1L2C0"/>
<evidence type="ECO:0000256" key="6">
    <source>
        <dbReference type="HAMAP-Rule" id="MF_01965"/>
    </source>
</evidence>
<proteinExistence type="inferred from homology"/>
<dbReference type="GO" id="GO:0005524">
    <property type="term" value="F:ATP binding"/>
    <property type="evidence" value="ECO:0007669"/>
    <property type="project" value="UniProtKB-KW"/>
</dbReference>
<dbReference type="PANTHER" id="PTHR12592:SF0">
    <property type="entry name" value="ATP-DEPENDENT (S)-NAD(P)H-HYDRATE DEHYDRATASE"/>
    <property type="match status" value="1"/>
</dbReference>
<dbReference type="InterPro" id="IPR029056">
    <property type="entry name" value="Ribokinase-like"/>
</dbReference>
<evidence type="ECO:0000256" key="2">
    <source>
        <dbReference type="ARBA" id="ARBA00022840"/>
    </source>
</evidence>
<comment type="caution">
    <text evidence="8">The sequence shown here is derived from an EMBL/GenBank/DDBJ whole genome shotgun (WGS) entry which is preliminary data.</text>
</comment>
<dbReference type="EMBL" id="DVMN01000072">
    <property type="protein sequence ID" value="HIU21396.1"/>
    <property type="molecule type" value="Genomic_DNA"/>
</dbReference>
<dbReference type="PANTHER" id="PTHR12592">
    <property type="entry name" value="ATP-DEPENDENT (S)-NAD(P)H-HYDRATE DEHYDRATASE FAMILY MEMBER"/>
    <property type="match status" value="1"/>
</dbReference>
<comment type="function">
    <text evidence="6">Catalyzes the dehydration of the S-form of NAD(P)HX at the expense of ADP, which is converted to AMP. Together with NAD(P)HX epimerase, which catalyzes the epimerization of the S- and R-forms, the enzyme allows the repair of both epimers of NAD(P)HX, a damaged form of NAD(P)H that is a result of enzymatic or heat-dependent hydration.</text>
</comment>
<accession>A0A9D1L2C0</accession>
<feature type="binding site" evidence="6">
    <location>
        <position position="46"/>
    </location>
    <ligand>
        <name>(6S)-NADPHX</name>
        <dbReference type="ChEBI" id="CHEBI:64076"/>
    </ligand>
</feature>
<evidence type="ECO:0000256" key="3">
    <source>
        <dbReference type="ARBA" id="ARBA00022857"/>
    </source>
</evidence>
<dbReference type="InterPro" id="IPR000631">
    <property type="entry name" value="CARKD"/>
</dbReference>
<reference evidence="8" key="2">
    <citation type="journal article" date="2021" name="PeerJ">
        <title>Extensive microbial diversity within the chicken gut microbiome revealed by metagenomics and culture.</title>
        <authorList>
            <person name="Gilroy R."/>
            <person name="Ravi A."/>
            <person name="Getino M."/>
            <person name="Pursley I."/>
            <person name="Horton D.L."/>
            <person name="Alikhan N.F."/>
            <person name="Baker D."/>
            <person name="Gharbi K."/>
            <person name="Hall N."/>
            <person name="Watson M."/>
            <person name="Adriaenssens E.M."/>
            <person name="Foster-Nyarko E."/>
            <person name="Jarju S."/>
            <person name="Secka A."/>
            <person name="Antonio M."/>
            <person name="Oren A."/>
            <person name="Chaudhuri R.R."/>
            <person name="La Ragione R."/>
            <person name="Hildebrand F."/>
            <person name="Pallen M.J."/>
        </authorList>
    </citation>
    <scope>NUCLEOTIDE SEQUENCE</scope>
    <source>
        <strain evidence="8">1063</strain>
    </source>
</reference>
<keyword evidence="1 6" id="KW-0547">Nucleotide-binding</keyword>
<dbReference type="GO" id="GO:0046496">
    <property type="term" value="P:nicotinamide nucleotide metabolic process"/>
    <property type="evidence" value="ECO:0007669"/>
    <property type="project" value="UniProtKB-UniRule"/>
</dbReference>
<comment type="catalytic activity">
    <reaction evidence="6">
        <text>(6S)-NADHX + ADP = AMP + phosphate + NADH + H(+)</text>
        <dbReference type="Rhea" id="RHEA:32223"/>
        <dbReference type="ChEBI" id="CHEBI:15378"/>
        <dbReference type="ChEBI" id="CHEBI:43474"/>
        <dbReference type="ChEBI" id="CHEBI:57945"/>
        <dbReference type="ChEBI" id="CHEBI:64074"/>
        <dbReference type="ChEBI" id="CHEBI:456215"/>
        <dbReference type="ChEBI" id="CHEBI:456216"/>
        <dbReference type="EC" id="4.2.1.136"/>
    </reaction>
</comment>
<evidence type="ECO:0000313" key="9">
    <source>
        <dbReference type="Proteomes" id="UP000824088"/>
    </source>
</evidence>
<feature type="binding site" evidence="6">
    <location>
        <position position="237"/>
    </location>
    <ligand>
        <name>AMP</name>
        <dbReference type="ChEBI" id="CHEBI:456215"/>
    </ligand>
</feature>
<protein>
    <recommendedName>
        <fullName evidence="6">ADP-dependent (S)-NAD(P)H-hydrate dehydratase</fullName>
        <ecNumber evidence="6">4.2.1.136</ecNumber>
    </recommendedName>
    <alternativeName>
        <fullName evidence="6">ADP-dependent NAD(P)HX dehydratase</fullName>
    </alternativeName>
</protein>
<dbReference type="Gene3D" id="3.40.1190.20">
    <property type="match status" value="1"/>
</dbReference>
<keyword evidence="4 6" id="KW-0520">NAD</keyword>
<dbReference type="PROSITE" id="PS51383">
    <property type="entry name" value="YJEF_C_3"/>
    <property type="match status" value="1"/>
</dbReference>
<feature type="binding site" evidence="6">
    <location>
        <position position="238"/>
    </location>
    <ligand>
        <name>(6S)-NADPHX</name>
        <dbReference type="ChEBI" id="CHEBI:64076"/>
    </ligand>
</feature>
<comment type="catalytic activity">
    <reaction evidence="6">
        <text>(6S)-NADPHX + ADP = AMP + phosphate + NADPH + H(+)</text>
        <dbReference type="Rhea" id="RHEA:32235"/>
        <dbReference type="ChEBI" id="CHEBI:15378"/>
        <dbReference type="ChEBI" id="CHEBI:43474"/>
        <dbReference type="ChEBI" id="CHEBI:57783"/>
        <dbReference type="ChEBI" id="CHEBI:64076"/>
        <dbReference type="ChEBI" id="CHEBI:456215"/>
        <dbReference type="ChEBI" id="CHEBI:456216"/>
        <dbReference type="EC" id="4.2.1.136"/>
    </reaction>
</comment>